<evidence type="ECO:0000313" key="3">
    <source>
        <dbReference type="Proteomes" id="UP000618943"/>
    </source>
</evidence>
<dbReference type="CDD" id="cd00130">
    <property type="entry name" value="PAS"/>
    <property type="match status" value="1"/>
</dbReference>
<reference evidence="2 3" key="1">
    <citation type="submission" date="2020-12" db="EMBL/GenBank/DDBJ databases">
        <title>YIM B01967 draft genome.</title>
        <authorList>
            <person name="Yan X."/>
        </authorList>
    </citation>
    <scope>NUCLEOTIDE SEQUENCE [LARGE SCALE GENOMIC DNA]</scope>
    <source>
        <strain evidence="2 3">YIM B01967</strain>
    </source>
</reference>
<dbReference type="Pfam" id="PF13188">
    <property type="entry name" value="PAS_8"/>
    <property type="match status" value="2"/>
</dbReference>
<dbReference type="SUPFAM" id="SSF55785">
    <property type="entry name" value="PYP-like sensor domain (PAS domain)"/>
    <property type="match status" value="1"/>
</dbReference>
<gene>
    <name evidence="2" type="ORF">JFL43_10950</name>
</gene>
<sequence length="177" mass="20208">MTSSINPTLDYLFKEIKDPLTILDTNGKIVRVNNPAKEILRIDQSTDMESIVEASFKADWQHFIHELKIEKHAACVLNLHINQTIIKGIRITGFHYTKFNVMMVRFEQITAVVPNVNLANESEKKFNRVFNCSTNGIILTDNNGTIVEVNNQAEEFMQMPKKDILGKKIENINGLFS</sequence>
<dbReference type="PROSITE" id="PS50112">
    <property type="entry name" value="PAS"/>
    <property type="match status" value="1"/>
</dbReference>
<organism evidence="2 3">
    <name type="scientific">Viridibacillus soli</name>
    <dbReference type="NCBI Taxonomy" id="2798301"/>
    <lineage>
        <taxon>Bacteria</taxon>
        <taxon>Bacillati</taxon>
        <taxon>Bacillota</taxon>
        <taxon>Bacilli</taxon>
        <taxon>Bacillales</taxon>
        <taxon>Caryophanaceae</taxon>
        <taxon>Viridibacillus</taxon>
    </lineage>
</organism>
<feature type="domain" description="PAS" evidence="1">
    <location>
        <begin position="122"/>
        <end position="177"/>
    </location>
</feature>
<dbReference type="InterPro" id="IPR000014">
    <property type="entry name" value="PAS"/>
</dbReference>
<dbReference type="InterPro" id="IPR035965">
    <property type="entry name" value="PAS-like_dom_sf"/>
</dbReference>
<dbReference type="Proteomes" id="UP000618943">
    <property type="component" value="Unassembled WGS sequence"/>
</dbReference>
<dbReference type="EMBL" id="JAEOAH010000013">
    <property type="protein sequence ID" value="MBK3495355.1"/>
    <property type="molecule type" value="Genomic_DNA"/>
</dbReference>
<evidence type="ECO:0000313" key="2">
    <source>
        <dbReference type="EMBL" id="MBK3495355.1"/>
    </source>
</evidence>
<evidence type="ECO:0000259" key="1">
    <source>
        <dbReference type="PROSITE" id="PS50112"/>
    </source>
</evidence>
<keyword evidence="3" id="KW-1185">Reference proteome</keyword>
<dbReference type="NCBIfam" id="TIGR00229">
    <property type="entry name" value="sensory_box"/>
    <property type="match status" value="1"/>
</dbReference>
<accession>A0ABS1H7H6</accession>
<name>A0ABS1H7H6_9BACL</name>
<protein>
    <submittedName>
        <fullName evidence="2">PAS domain-containing protein</fullName>
    </submittedName>
</protein>
<comment type="caution">
    <text evidence="2">The sequence shown here is derived from an EMBL/GenBank/DDBJ whole genome shotgun (WGS) entry which is preliminary data.</text>
</comment>
<dbReference type="RefSeq" id="WP_200749095.1">
    <property type="nucleotide sequence ID" value="NZ_JAEOAH010000013.1"/>
</dbReference>
<dbReference type="Gene3D" id="3.30.450.20">
    <property type="entry name" value="PAS domain"/>
    <property type="match status" value="1"/>
</dbReference>
<proteinExistence type="predicted"/>